<reference evidence="2 3" key="1">
    <citation type="journal article" date="2022" name="Microbiol. Res.">
        <title>Comparative genome analysis, predicted lifestyle and antimicrobial strategies of Lactococcus carnosus and Lactococcus paracarnosus isolated from meat.</title>
        <authorList>
            <person name="Werum V."/>
            <person name="Ehrmann M."/>
            <person name="Vogel R."/>
            <person name="Hilgarth M."/>
        </authorList>
    </citation>
    <scope>NUCLEOTIDE SEQUENCE [LARGE SCALE GENOMIC DNA]</scope>
    <source>
        <strain evidence="2 3">TMW21897</strain>
    </source>
</reference>
<evidence type="ECO:0000313" key="3">
    <source>
        <dbReference type="Proteomes" id="UP001522462"/>
    </source>
</evidence>
<dbReference type="EMBL" id="JAAEDA010000008">
    <property type="protein sequence ID" value="MCJ1977613.1"/>
    <property type="molecule type" value="Genomic_DNA"/>
</dbReference>
<proteinExistence type="predicted"/>
<evidence type="ECO:0008006" key="4">
    <source>
        <dbReference type="Google" id="ProtNLM"/>
    </source>
</evidence>
<feature type="transmembrane region" description="Helical" evidence="1">
    <location>
        <begin position="30"/>
        <end position="50"/>
    </location>
</feature>
<gene>
    <name evidence="2" type="ORF">GYN19_06545</name>
</gene>
<accession>A0ABT0AM76</accession>
<name>A0ABT0AM76_9LACT</name>
<dbReference type="Proteomes" id="UP001522462">
    <property type="component" value="Unassembled WGS sequence"/>
</dbReference>
<evidence type="ECO:0000256" key="1">
    <source>
        <dbReference type="SAM" id="Phobius"/>
    </source>
</evidence>
<feature type="transmembrane region" description="Helical" evidence="1">
    <location>
        <begin position="56"/>
        <end position="73"/>
    </location>
</feature>
<evidence type="ECO:0000313" key="2">
    <source>
        <dbReference type="EMBL" id="MCJ1977613.1"/>
    </source>
</evidence>
<keyword evidence="1" id="KW-1133">Transmembrane helix</keyword>
<protein>
    <recommendedName>
        <fullName evidence="4">Holin</fullName>
    </recommendedName>
</protein>
<keyword evidence="1" id="KW-0812">Transmembrane</keyword>
<comment type="caution">
    <text evidence="2">The sequence shown here is derived from an EMBL/GenBank/DDBJ whole genome shotgun (WGS) entry which is preliminary data.</text>
</comment>
<sequence length="97" mass="11112">MSNVIEIVSIIVVIGFQTFCGYIKNKYLGSILPIIFILFIGYFLFEGSLAFNFRDIIMPFIGTFTLLMIYQGGKEAKENKIKKELDKMKAKDISEKD</sequence>
<keyword evidence="3" id="KW-1185">Reference proteome</keyword>
<feature type="transmembrane region" description="Helical" evidence="1">
    <location>
        <begin position="6"/>
        <end position="23"/>
    </location>
</feature>
<keyword evidence="1" id="KW-0472">Membrane</keyword>
<organism evidence="2 3">
    <name type="scientific">Pseudolactococcus paracarnosus</name>
    <dbReference type="NCBI Taxonomy" id="2749962"/>
    <lineage>
        <taxon>Bacteria</taxon>
        <taxon>Bacillati</taxon>
        <taxon>Bacillota</taxon>
        <taxon>Bacilli</taxon>
        <taxon>Lactobacillales</taxon>
        <taxon>Streptococcaceae</taxon>
        <taxon>Pseudolactococcus</taxon>
    </lineage>
</organism>
<dbReference type="RefSeq" id="WP_243914568.1">
    <property type="nucleotide sequence ID" value="NZ_JAAECY010000028.1"/>
</dbReference>